<evidence type="ECO:0000256" key="25">
    <source>
        <dbReference type="ARBA" id="ARBA00047400"/>
    </source>
</evidence>
<comment type="catalytic activity">
    <reaction evidence="49">
        <text>3-oxooctanoyl-[ACP] + NADPH + H(+) = (3R)-hydroxyoctanoyl-[ACP] + NADP(+)</text>
        <dbReference type="Rhea" id="RHEA:41840"/>
        <dbReference type="Rhea" id="RHEA-COMP:9633"/>
        <dbReference type="Rhea" id="RHEA-COMP:9634"/>
        <dbReference type="ChEBI" id="CHEBI:15378"/>
        <dbReference type="ChEBI" id="CHEBI:57783"/>
        <dbReference type="ChEBI" id="CHEBI:58349"/>
        <dbReference type="ChEBI" id="CHEBI:78460"/>
        <dbReference type="ChEBI" id="CHEBI:78461"/>
    </reaction>
    <physiologicalReaction direction="left-to-right" evidence="49">
        <dbReference type="Rhea" id="RHEA:41841"/>
    </physiologicalReaction>
</comment>
<comment type="catalytic activity">
    <reaction evidence="47">
        <text>3-oxododecanoyl-[ACP] + NADPH + H(+) = (3R)-hydroxydodecanoyl-[ACP] + NADP(+)</text>
        <dbReference type="Rhea" id="RHEA:41872"/>
        <dbReference type="Rhea" id="RHEA-COMP:9641"/>
        <dbReference type="Rhea" id="RHEA-COMP:9642"/>
        <dbReference type="ChEBI" id="CHEBI:15378"/>
        <dbReference type="ChEBI" id="CHEBI:57783"/>
        <dbReference type="ChEBI" id="CHEBI:58349"/>
        <dbReference type="ChEBI" id="CHEBI:78469"/>
        <dbReference type="ChEBI" id="CHEBI:78470"/>
    </reaction>
    <physiologicalReaction direction="left-to-right" evidence="47">
        <dbReference type="Rhea" id="RHEA:41873"/>
    </physiologicalReaction>
</comment>
<evidence type="ECO:0000259" key="57">
    <source>
        <dbReference type="PROSITE" id="PS52019"/>
    </source>
</evidence>
<dbReference type="RefSeq" id="WP_179765518.1">
    <property type="nucleotide sequence ID" value="NZ_JACCFO010000001.1"/>
</dbReference>
<evidence type="ECO:0000256" key="46">
    <source>
        <dbReference type="ARBA" id="ARBA00049171"/>
    </source>
</evidence>
<accession>A0A853BG53</accession>
<feature type="compositionally biased region" description="Pro residues" evidence="54">
    <location>
        <begin position="2604"/>
        <end position="2614"/>
    </location>
</feature>
<dbReference type="InterPro" id="IPR036291">
    <property type="entry name" value="NAD(P)-bd_dom_sf"/>
</dbReference>
<comment type="catalytic activity">
    <reaction evidence="35">
        <text>(2E)-dodecenoyl-[ACP] + NADPH + H(+) = dodecanoyl-[ACP] + NADP(+)</text>
        <dbReference type="Rhea" id="RHEA:41880"/>
        <dbReference type="Rhea" id="RHEA-COMP:9643"/>
        <dbReference type="Rhea" id="RHEA-COMP:9644"/>
        <dbReference type="ChEBI" id="CHEBI:15378"/>
        <dbReference type="ChEBI" id="CHEBI:57783"/>
        <dbReference type="ChEBI" id="CHEBI:58349"/>
        <dbReference type="ChEBI" id="CHEBI:65264"/>
        <dbReference type="ChEBI" id="CHEBI:78472"/>
    </reaction>
    <physiologicalReaction direction="left-to-right" evidence="35">
        <dbReference type="Rhea" id="RHEA:41881"/>
    </physiologicalReaction>
</comment>
<dbReference type="InterPro" id="IPR020802">
    <property type="entry name" value="TesA-like"/>
</dbReference>
<feature type="domain" description="Carrier" evidence="55">
    <location>
        <begin position="2465"/>
        <end position="2540"/>
    </location>
</feature>
<dbReference type="PROSITE" id="PS52019">
    <property type="entry name" value="PKS_MFAS_DH"/>
    <property type="match status" value="1"/>
</dbReference>
<evidence type="ECO:0000256" key="49">
    <source>
        <dbReference type="ARBA" id="ARBA00049422"/>
    </source>
</evidence>
<evidence type="ECO:0000256" key="42">
    <source>
        <dbReference type="ARBA" id="ARBA00048704"/>
    </source>
</evidence>
<evidence type="ECO:0000256" key="7">
    <source>
        <dbReference type="ARBA" id="ARBA00022799"/>
    </source>
</evidence>
<dbReference type="SUPFAM" id="SSF55048">
    <property type="entry name" value="Probable ACP-binding domain of malonyl-CoA ACP transacylase"/>
    <property type="match status" value="1"/>
</dbReference>
<dbReference type="FunFam" id="3.40.50.720:FF:000209">
    <property type="entry name" value="Polyketide synthase Pks12"/>
    <property type="match status" value="1"/>
</dbReference>
<feature type="compositionally biased region" description="Low complexity" evidence="54">
    <location>
        <begin position="1280"/>
        <end position="1305"/>
    </location>
</feature>
<evidence type="ECO:0000256" key="9">
    <source>
        <dbReference type="ARBA" id="ARBA00023194"/>
    </source>
</evidence>
<dbReference type="Pfam" id="PF21089">
    <property type="entry name" value="PKS_DH_N"/>
    <property type="match status" value="1"/>
</dbReference>
<dbReference type="GO" id="GO:0004315">
    <property type="term" value="F:3-oxoacyl-[acyl-carrier-protein] synthase activity"/>
    <property type="evidence" value="ECO:0007669"/>
    <property type="project" value="UniProtKB-EC"/>
</dbReference>
<name>A0A853BG53_9ACTN</name>
<evidence type="ECO:0000256" key="44">
    <source>
        <dbReference type="ARBA" id="ARBA00049019"/>
    </source>
</evidence>
<dbReference type="Pfam" id="PF22621">
    <property type="entry name" value="CurL-like_PKS_C"/>
    <property type="match status" value="1"/>
</dbReference>
<dbReference type="InterPro" id="IPR049551">
    <property type="entry name" value="PKS_DH_C"/>
</dbReference>
<dbReference type="GO" id="GO:0004312">
    <property type="term" value="F:fatty acid synthase activity"/>
    <property type="evidence" value="ECO:0007669"/>
    <property type="project" value="TreeGrafter"/>
</dbReference>
<comment type="pathway">
    <text evidence="2">Antibiotic biosynthesis.</text>
</comment>
<comment type="catalytic activity">
    <reaction evidence="31">
        <text>(2E)-hexenoyl-[ACP] + NADPH + H(+) = hexanoyl-[ACP] + NADP(+)</text>
        <dbReference type="Rhea" id="RHEA:41832"/>
        <dbReference type="Rhea" id="RHEA-COMP:9631"/>
        <dbReference type="Rhea" id="RHEA-COMP:9632"/>
        <dbReference type="ChEBI" id="CHEBI:15378"/>
        <dbReference type="ChEBI" id="CHEBI:57783"/>
        <dbReference type="ChEBI" id="CHEBI:58349"/>
        <dbReference type="ChEBI" id="CHEBI:78458"/>
        <dbReference type="ChEBI" id="CHEBI:78459"/>
    </reaction>
    <physiologicalReaction direction="left-to-right" evidence="31">
        <dbReference type="Rhea" id="RHEA:41833"/>
    </physiologicalReaction>
</comment>
<dbReference type="InterPro" id="IPR020806">
    <property type="entry name" value="PKS_PP-bd"/>
</dbReference>
<feature type="domain" description="PKS/mFAS DH" evidence="57">
    <location>
        <begin position="1055"/>
        <end position="1350"/>
    </location>
</feature>
<dbReference type="SMART" id="SM00829">
    <property type="entry name" value="PKS_ER"/>
    <property type="match status" value="1"/>
</dbReference>
<dbReference type="SUPFAM" id="SSF53474">
    <property type="entry name" value="alpha/beta-Hydrolases"/>
    <property type="match status" value="1"/>
</dbReference>
<dbReference type="Pfam" id="PF14765">
    <property type="entry name" value="PS-DH"/>
    <property type="match status" value="1"/>
</dbReference>
<dbReference type="Gene3D" id="1.10.1200.10">
    <property type="entry name" value="ACP-like"/>
    <property type="match status" value="1"/>
</dbReference>
<evidence type="ECO:0000256" key="28">
    <source>
        <dbReference type="ARBA" id="ARBA00047500"/>
    </source>
</evidence>
<dbReference type="InterPro" id="IPR029058">
    <property type="entry name" value="AB_hydrolase_fold"/>
</dbReference>
<dbReference type="InterPro" id="IPR013154">
    <property type="entry name" value="ADH-like_N"/>
</dbReference>
<dbReference type="EMBL" id="JACCFO010000001">
    <property type="protein sequence ID" value="NYI93725.1"/>
    <property type="molecule type" value="Genomic_DNA"/>
</dbReference>
<dbReference type="GO" id="GO:0033068">
    <property type="term" value="P:macrolide biosynthetic process"/>
    <property type="evidence" value="ECO:0007669"/>
    <property type="project" value="UniProtKB-ARBA"/>
</dbReference>
<comment type="catalytic activity">
    <reaction evidence="41">
        <text>holo-[ACP] + acetyl-CoA = acetyl-[ACP] + CoA</text>
        <dbReference type="Rhea" id="RHEA:41788"/>
        <dbReference type="Rhea" id="RHEA-COMP:9621"/>
        <dbReference type="Rhea" id="RHEA-COMP:9685"/>
        <dbReference type="ChEBI" id="CHEBI:57287"/>
        <dbReference type="ChEBI" id="CHEBI:57288"/>
        <dbReference type="ChEBI" id="CHEBI:64479"/>
        <dbReference type="ChEBI" id="CHEBI:78446"/>
        <dbReference type="EC" id="2.3.1.38"/>
    </reaction>
    <physiologicalReaction direction="left-to-right" evidence="41">
        <dbReference type="Rhea" id="RHEA:41789"/>
    </physiologicalReaction>
</comment>
<evidence type="ECO:0000256" key="38">
    <source>
        <dbReference type="ARBA" id="ARBA00048506"/>
    </source>
</evidence>
<dbReference type="Gene3D" id="3.90.180.10">
    <property type="entry name" value="Medium-chain alcohol dehydrogenases, catalytic domain"/>
    <property type="match status" value="1"/>
</dbReference>
<evidence type="ECO:0000256" key="31">
    <source>
        <dbReference type="ARBA" id="ARBA00047897"/>
    </source>
</evidence>
<keyword evidence="7" id="KW-0702">S-nitrosylation</keyword>
<evidence type="ECO:0000256" key="53">
    <source>
        <dbReference type="PROSITE-ProRule" id="PRU01363"/>
    </source>
</evidence>
<evidence type="ECO:0000256" key="47">
    <source>
        <dbReference type="ARBA" id="ARBA00049263"/>
    </source>
</evidence>
<evidence type="ECO:0000256" key="48">
    <source>
        <dbReference type="ARBA" id="ARBA00049414"/>
    </source>
</evidence>
<comment type="pathway">
    <text evidence="3">Lipid metabolism.</text>
</comment>
<comment type="catalytic activity">
    <reaction evidence="21">
        <text>(3R)-hydroxybutanoyl-[ACP] = (2E)-butenoyl-[ACP] + H2O</text>
        <dbReference type="Rhea" id="RHEA:41808"/>
        <dbReference type="Rhea" id="RHEA-COMP:9626"/>
        <dbReference type="Rhea" id="RHEA-COMP:9627"/>
        <dbReference type="ChEBI" id="CHEBI:15377"/>
        <dbReference type="ChEBI" id="CHEBI:78451"/>
        <dbReference type="ChEBI" id="CHEBI:78453"/>
    </reaction>
    <physiologicalReaction direction="left-to-right" evidence="21">
        <dbReference type="Rhea" id="RHEA:41809"/>
    </physiologicalReaction>
</comment>
<comment type="catalytic activity">
    <reaction evidence="37">
        <text>(2E)-octenoyl-[ACP] + NADPH + H(+) = octanoyl-[ACP] + NADP(+)</text>
        <dbReference type="Rhea" id="RHEA:41848"/>
        <dbReference type="Rhea" id="RHEA-COMP:9635"/>
        <dbReference type="Rhea" id="RHEA-COMP:9636"/>
        <dbReference type="ChEBI" id="CHEBI:15378"/>
        <dbReference type="ChEBI" id="CHEBI:57783"/>
        <dbReference type="ChEBI" id="CHEBI:58349"/>
        <dbReference type="ChEBI" id="CHEBI:78462"/>
        <dbReference type="ChEBI" id="CHEBI:78463"/>
    </reaction>
    <physiologicalReaction direction="left-to-right" evidence="37">
        <dbReference type="Rhea" id="RHEA:41849"/>
    </physiologicalReaction>
</comment>
<dbReference type="SUPFAM" id="SSF47336">
    <property type="entry name" value="ACP-like"/>
    <property type="match status" value="1"/>
</dbReference>
<dbReference type="SUPFAM" id="SSF51735">
    <property type="entry name" value="NAD(P)-binding Rossmann-fold domains"/>
    <property type="match status" value="4"/>
</dbReference>
<feature type="region of interest" description="Disordered" evidence="54">
    <location>
        <begin position="1589"/>
        <end position="1773"/>
    </location>
</feature>
<dbReference type="InterPro" id="IPR049552">
    <property type="entry name" value="PKS_DH_N"/>
</dbReference>
<dbReference type="InterPro" id="IPR020807">
    <property type="entry name" value="PKS_DH"/>
</dbReference>
<proteinExistence type="predicted"/>
<dbReference type="Pfam" id="PF00975">
    <property type="entry name" value="Thioesterase"/>
    <property type="match status" value="1"/>
</dbReference>
<dbReference type="SUPFAM" id="SSF53901">
    <property type="entry name" value="Thiolase-like"/>
    <property type="match status" value="1"/>
</dbReference>
<evidence type="ECO:0000259" key="55">
    <source>
        <dbReference type="PROSITE" id="PS50075"/>
    </source>
</evidence>
<dbReference type="SMART" id="SM00827">
    <property type="entry name" value="PKS_AT"/>
    <property type="match status" value="1"/>
</dbReference>
<comment type="catalytic activity">
    <reaction evidence="15">
        <text>(3R)-hydroxyhexanoyl-[ACP] = (2E)-hexenoyl-[ACP] + H2O</text>
        <dbReference type="Rhea" id="RHEA:41828"/>
        <dbReference type="Rhea" id="RHEA-COMP:9630"/>
        <dbReference type="Rhea" id="RHEA-COMP:9631"/>
        <dbReference type="ChEBI" id="CHEBI:15377"/>
        <dbReference type="ChEBI" id="CHEBI:78457"/>
        <dbReference type="ChEBI" id="CHEBI:78458"/>
    </reaction>
    <physiologicalReaction direction="left-to-right" evidence="15">
        <dbReference type="Rhea" id="RHEA:41829"/>
    </physiologicalReaction>
</comment>
<comment type="catalytic activity">
    <reaction evidence="30">
        <text>(2E)-hexadecenoyl-[ACP] + NADPH + H(+) = hexadecanoyl-[ACP] + NADP(+)</text>
        <dbReference type="Rhea" id="RHEA:41912"/>
        <dbReference type="Rhea" id="RHEA-COMP:9651"/>
        <dbReference type="Rhea" id="RHEA-COMP:9652"/>
        <dbReference type="ChEBI" id="CHEBI:15378"/>
        <dbReference type="ChEBI" id="CHEBI:57783"/>
        <dbReference type="ChEBI" id="CHEBI:58349"/>
        <dbReference type="ChEBI" id="CHEBI:78481"/>
        <dbReference type="ChEBI" id="CHEBI:78483"/>
    </reaction>
    <physiologicalReaction direction="left-to-right" evidence="30">
        <dbReference type="Rhea" id="RHEA:41913"/>
    </physiologicalReaction>
</comment>
<evidence type="ECO:0000256" key="33">
    <source>
        <dbReference type="ARBA" id="ARBA00047961"/>
    </source>
</evidence>
<feature type="region of interest" description="Disordered" evidence="54">
    <location>
        <begin position="1141"/>
        <end position="1169"/>
    </location>
</feature>
<comment type="catalytic activity">
    <reaction evidence="13">
        <text>(3R)-hydroxyoctanoyl-[ACP] = (2E)-octenoyl-[ACP] + H2O</text>
        <dbReference type="Rhea" id="RHEA:41844"/>
        <dbReference type="Rhea" id="RHEA-COMP:9634"/>
        <dbReference type="Rhea" id="RHEA-COMP:9635"/>
        <dbReference type="ChEBI" id="CHEBI:15377"/>
        <dbReference type="ChEBI" id="CHEBI:78461"/>
        <dbReference type="ChEBI" id="CHEBI:78462"/>
    </reaction>
    <physiologicalReaction direction="left-to-right" evidence="13">
        <dbReference type="Rhea" id="RHEA:41845"/>
    </physiologicalReaction>
</comment>
<dbReference type="Gene3D" id="3.40.50.720">
    <property type="entry name" value="NAD(P)-binding Rossmann-like Domain"/>
    <property type="match status" value="3"/>
</dbReference>
<dbReference type="Gene3D" id="3.30.70.3290">
    <property type="match status" value="2"/>
</dbReference>
<dbReference type="SUPFAM" id="SSF52151">
    <property type="entry name" value="FabD/lysophospholipase-like"/>
    <property type="match status" value="1"/>
</dbReference>
<keyword evidence="12" id="KW-0012">Acyltransferase</keyword>
<evidence type="ECO:0000256" key="37">
    <source>
        <dbReference type="ARBA" id="ARBA00048420"/>
    </source>
</evidence>
<keyword evidence="4" id="KW-0596">Phosphopantetheine</keyword>
<keyword evidence="11" id="KW-0511">Multifunctional enzyme</keyword>
<evidence type="ECO:0000256" key="43">
    <source>
        <dbReference type="ARBA" id="ARBA00048935"/>
    </source>
</evidence>
<comment type="catalytic activity">
    <reaction evidence="19">
        <text>(3R)-hydroxyoctadecanoyl-[ACP] = (2E)-octadecenoyl-[ACP] + H2O</text>
        <dbReference type="Rhea" id="RHEA:41924"/>
        <dbReference type="Rhea" id="RHEA-COMP:9654"/>
        <dbReference type="Rhea" id="RHEA-COMP:9655"/>
        <dbReference type="ChEBI" id="CHEBI:15377"/>
        <dbReference type="ChEBI" id="CHEBI:78488"/>
        <dbReference type="ChEBI" id="CHEBI:78489"/>
    </reaction>
    <physiologicalReaction direction="left-to-right" evidence="19">
        <dbReference type="Rhea" id="RHEA:41925"/>
    </physiologicalReaction>
</comment>
<evidence type="ECO:0000256" key="29">
    <source>
        <dbReference type="ARBA" id="ARBA00047578"/>
    </source>
</evidence>
<keyword evidence="9" id="KW-0045">Antibiotic biosynthesis</keyword>
<dbReference type="CDD" id="cd08956">
    <property type="entry name" value="KR_3_FAS_SDR_x"/>
    <property type="match status" value="1"/>
</dbReference>
<dbReference type="SMART" id="SM00826">
    <property type="entry name" value="PKS_DH"/>
    <property type="match status" value="1"/>
</dbReference>
<dbReference type="InterPro" id="IPR015083">
    <property type="entry name" value="NorB/c/GfsB-D-like_docking"/>
</dbReference>
<evidence type="ECO:0000256" key="2">
    <source>
        <dbReference type="ARBA" id="ARBA00004792"/>
    </source>
</evidence>
<comment type="catalytic activity">
    <reaction evidence="25">
        <text>a (3R)-hydroxyacyl-[ACP] + NADP(+) = a 3-oxoacyl-[ACP] + NADPH + H(+)</text>
        <dbReference type="Rhea" id="RHEA:17397"/>
        <dbReference type="Rhea" id="RHEA-COMP:9916"/>
        <dbReference type="Rhea" id="RHEA-COMP:9945"/>
        <dbReference type="ChEBI" id="CHEBI:15378"/>
        <dbReference type="ChEBI" id="CHEBI:57783"/>
        <dbReference type="ChEBI" id="CHEBI:58349"/>
        <dbReference type="ChEBI" id="CHEBI:78776"/>
        <dbReference type="ChEBI" id="CHEBI:78827"/>
        <dbReference type="EC" id="1.1.1.100"/>
    </reaction>
    <physiologicalReaction direction="right-to-left" evidence="25">
        <dbReference type="Rhea" id="RHEA:17399"/>
    </physiologicalReaction>
</comment>
<comment type="catalytic activity">
    <reaction evidence="29">
        <text>dodecanoyl-[ACP] + malonyl-[ACP] + H(+) = 3-oxotetradecanoyl-[ACP] + holo-[ACP] + CO2</text>
        <dbReference type="Rhea" id="RHEA:41884"/>
        <dbReference type="Rhea" id="RHEA-COMP:9623"/>
        <dbReference type="Rhea" id="RHEA-COMP:9644"/>
        <dbReference type="Rhea" id="RHEA-COMP:9645"/>
        <dbReference type="Rhea" id="RHEA-COMP:9685"/>
        <dbReference type="ChEBI" id="CHEBI:15378"/>
        <dbReference type="ChEBI" id="CHEBI:16526"/>
        <dbReference type="ChEBI" id="CHEBI:64479"/>
        <dbReference type="ChEBI" id="CHEBI:65264"/>
        <dbReference type="ChEBI" id="CHEBI:78449"/>
        <dbReference type="ChEBI" id="CHEBI:78473"/>
    </reaction>
    <physiologicalReaction direction="left-to-right" evidence="29">
        <dbReference type="Rhea" id="RHEA:41885"/>
    </physiologicalReaction>
</comment>
<feature type="compositionally biased region" description="Low complexity" evidence="54">
    <location>
        <begin position="1345"/>
        <end position="1363"/>
    </location>
</feature>
<evidence type="ECO:0000256" key="5">
    <source>
        <dbReference type="ARBA" id="ARBA00022553"/>
    </source>
</evidence>
<dbReference type="SMART" id="SM00825">
    <property type="entry name" value="PKS_KS"/>
    <property type="match status" value="1"/>
</dbReference>
<comment type="catalytic activity">
    <reaction evidence="44">
        <text>(2E)-octadecenoyl-[ACP] + NADPH + H(+) = octadecanoyl-[ACP] + NADP(+)</text>
        <dbReference type="Rhea" id="RHEA:41928"/>
        <dbReference type="Rhea" id="RHEA-COMP:9655"/>
        <dbReference type="Rhea" id="RHEA-COMP:9656"/>
        <dbReference type="ChEBI" id="CHEBI:15378"/>
        <dbReference type="ChEBI" id="CHEBI:57783"/>
        <dbReference type="ChEBI" id="CHEBI:58349"/>
        <dbReference type="ChEBI" id="CHEBI:78489"/>
        <dbReference type="ChEBI" id="CHEBI:78495"/>
    </reaction>
    <physiologicalReaction direction="left-to-right" evidence="44">
        <dbReference type="Rhea" id="RHEA:41929"/>
    </physiologicalReaction>
</comment>
<dbReference type="PROSITE" id="PS00012">
    <property type="entry name" value="PHOSPHOPANTETHEINE"/>
    <property type="match status" value="1"/>
</dbReference>
<keyword evidence="10" id="KW-0456">Lyase</keyword>
<comment type="catalytic activity">
    <reaction evidence="27">
        <text>tetradecanoyl-[ACP] + malonyl-[ACP] + H(+) = 3-oxohexadecanoyl-[ACP] + holo-[ACP] + CO2</text>
        <dbReference type="Rhea" id="RHEA:41900"/>
        <dbReference type="Rhea" id="RHEA-COMP:9623"/>
        <dbReference type="Rhea" id="RHEA-COMP:9648"/>
        <dbReference type="Rhea" id="RHEA-COMP:9649"/>
        <dbReference type="Rhea" id="RHEA-COMP:9685"/>
        <dbReference type="ChEBI" id="CHEBI:15378"/>
        <dbReference type="ChEBI" id="CHEBI:16526"/>
        <dbReference type="ChEBI" id="CHEBI:64479"/>
        <dbReference type="ChEBI" id="CHEBI:78449"/>
        <dbReference type="ChEBI" id="CHEBI:78477"/>
        <dbReference type="ChEBI" id="CHEBI:78478"/>
    </reaction>
    <physiologicalReaction direction="left-to-right" evidence="27">
        <dbReference type="Rhea" id="RHEA:41901"/>
    </physiologicalReaction>
</comment>
<comment type="catalytic activity">
    <reaction evidence="28">
        <text>(2E)-butenoyl-[ACP] + NADPH + H(+) = butanoyl-[ACP] + NADP(+)</text>
        <dbReference type="Rhea" id="RHEA:41812"/>
        <dbReference type="Rhea" id="RHEA-COMP:9627"/>
        <dbReference type="Rhea" id="RHEA-COMP:9628"/>
        <dbReference type="ChEBI" id="CHEBI:15378"/>
        <dbReference type="ChEBI" id="CHEBI:57783"/>
        <dbReference type="ChEBI" id="CHEBI:58349"/>
        <dbReference type="ChEBI" id="CHEBI:78453"/>
        <dbReference type="ChEBI" id="CHEBI:78454"/>
    </reaction>
    <physiologicalReaction direction="left-to-right" evidence="28">
        <dbReference type="Rhea" id="RHEA:41813"/>
    </physiologicalReaction>
</comment>
<dbReference type="InterPro" id="IPR014030">
    <property type="entry name" value="Ketoacyl_synth_N"/>
</dbReference>
<keyword evidence="5" id="KW-0597">Phosphoprotein</keyword>
<sequence>MTEPSTTERKLFDYLKRVTADLRETRRRLRAAEAAAHEPVAIVGIGCRFPGGITAPEGLWEFVAAGGDATSEFPADRGWDLAALYDPERVRPHTGYTRRGAFLEGAAGFDAGFFGVSPREALAMDPQQRVVLETVWEALERAGIEPGSLRGSRTATYLGMTGTGYLADAVHPPRGTEGYVITGTAASVVSGRVAYALGLNRAALTIDTACSSSLVAVHEAVMALRRGECDVALAGGVSVMGSPGVFVEFARQGGLSADGRCRSFGAGADGTGFGEGVGVVVLERLSDALERGRCVWGVVRGCAVNSDGASNGLAAPSGGAQEAVVRAALADAGVEASVVGVVEGHGTGTVLGDPVEAGALGAVYGRAGGVVVGSVKANIAHAQAAAGVAGLVNLVGIVGRGVIPRLVGAEKGGSKLVDWKALGLELAIDGPRPWAVAEGPRIGAVSSFGISGTNAHLILEQPPADHTYDFGPPAASGATRSALPDHGAPRLATAQAAALRPSGAAGPAGTAARGTALADSREDPEPGSAAPCGERLGGRAPAAVGTEDTGRPTASTAAATASAPVSATATAERPSRAPVPDAAPARHPVFGTGAPTPPWPVSARSEAALAGQARRLLAHLEARPDLSPHDVGFSLATTRTHFEHRAAVLPDEHGDHRPGLAALADGTPHPAVLRGVAPAPGEPAATVFVFPGQGAQWPGMAADLLGSSPVFADAVAACERALAPHLDWSLGDVLRGAPGAPALDRVEVLQPALFAMMVGLAEVWRSLGVRPDAVVGHSQGEIAAAYTAGALTLEDAARVIALRSRLAAPLARTSGLLVVALPAEDAAARLRPWGDRLTVAAVNSPEAVVVAGDRAALGELAAACAAEDVDTREVGSAFASHSPHVEPVRRPLLDALAGIAPRPADVPFLSTVEGAAVDGSALGPDYWYANLRRPVLFASAVRAAAGLGRAVFVEVSPHPVLRTALVRTLEAADREDAAGRVVATLRRGEGGPAAFTASLADAYVHGAAPSWRAVYSGRPVGTVHLPTYAFQHRRYWAAPTAGADASAAGLDTEAHPLLGAAVTDADTGGLLLTGEIAPHRLPWLADHAVAGTALLPGAALADLALHAGDRAECPRVAELAMLAPVRLPAPGGRLQVQVRVGPPDGDGHRPVRVHSRPRAGGTGEGEPAGEWTLHAEGVLAPEAPEAGERPAAPAPWPPAGAVPLPLEGCYDRLARRGYHYGAAFQGLRAAWRHGDDLYAEVALHADRRPEAAAFALHPALLDAALHPLLLAENGTADARARESATAAGATARTAGAPAAEGTPSADAIPPGDERTAQTRRTAQAGTETAGPDTEPVAGTAAGRVPEGSGAAGTASAEPAVGEPRGSGGGPAPRSDASARFSCAGGTASAEAGAPVPSAAVRGGEAAEAGPARPVVRMPFAWEGVRLHAADAVALRVRLSPVGDGAVRLEAFDADGAPVVTVDALTSRPFTGAGDGGAAFGGSLFRVDWVSVGLPEPWPARECACVGTAPEGLDPGIERYPDLAALREAVDGGRPVPSRVLLAPAPRAVDAEDARAVLHRATAAVRAWLADDRFADSVLAVLTRAAAPITVPAPNPALPPPGGPDPLDGHVPGTSPAEVTAIGETAPHPRATGAETRDPARPETATLHGPARDGSGRTAGPLSPAGPGTGGPAAVSSGEDPIGGPVSGDAVAGVRVSEWGDPRGSDRGGPGAPAEPPSTPAAEYEEDEGRRDPAGSPRADGTPAAPASRRAGERTPDAPVSEARPTADPGGGPLDLGGACVWGLVRAAQNEHPGRFLLVDLPPAASGGGAPLDPVPLLRALASDEPRLAVRGSRLLAPRVVGAASGGRLLPPEGAAPWRVEPLGDGTMRLRAVPNPAATRPLRPGEVRVSVRAAGLNFRDVLLALGVFARRHDYGAECAGVVTETGPGVTDLVPGDRVAGIMHGSFGTDGVADRRLLARVPAGWTDVQAAAAPVAYLTAYHALVDLAALRPGEKVLVHAAAGGVGLAAVHLARHLGAEVYGTASPAKWPLLRAAGLAADRLATSRTLDYADRFARATGGTGVDVVLNALTGDHVDASLGLLAPGGRFVEIGATDVRRPEDVAAAHPHATYRAFQLDALPPERLQALLREVFALLDSGALRHLPATAWPLHRAHDAFRLLQQGRNTGKLLLRPPAPLHPRGTVFITGGTGRLGALTARHLVRRHGVRRLVLAGRRGPDAPGADRLAAELTALGAEVEVRACDAADADALADLLAAVPADRPLTAVVHAAGALADSVVADLTPDRLDRVLAAKARAAWNLHTLTRDRALAAFVLYSSAAAVLGPPGQAGYAAANAYLDALAEHRHALGLPAASVAWGLWAERSALTAGLGDADMARMRRLGVAGPLATERALALLDTALAAGAPHLLALPVDTAGLRAAARRTGAVPPLFRALVRAPRRGAACGAEPAAPAEDARSALAARAPGQRRAALLDLVRRAAAAVLGHPDTAAVGPDHRFLELGVDSLTAVELRNRLAAATGLRLPAGLVFRRTTPAALAAHLADLMAASGPPSGAPIDHRTAEGADPAPPARPAESAALPDAPGPVPSEPPGAGASGAADAVSPAGPAAPGAPPGAPAPPADGGDEGVVALFRRSCATGRTAQGLDLLRAAARLRPIFETAADLGAPPAPVRLAPPAPGRPRLVCLPSLVMISGAHEYARFAAALRGRHEVAVLPHPGFAAGEPLPGDVAAVVDVQADAVLRACGAEPAVLVGRSSGGWIAHAVAERLERRGHRPAGLVLLDTPLPDAPVLLPVIETGIMARDTELGLADAARATAMAAYLDLFAAWAPRKVGAPTAQVRPADPVPDRRGAPQDPALWRLPWPLPHDTVEVPGDHLTMLEAHAESTAAAVAAWAAGPGPGAGGGEPPADGTARRP</sequence>
<evidence type="ECO:0000256" key="10">
    <source>
        <dbReference type="ARBA" id="ARBA00023239"/>
    </source>
</evidence>
<comment type="catalytic activity">
    <reaction evidence="39">
        <text>3-oxohexanoyl-[ACP] + NADPH + H(+) = (3R)-hydroxyhexanoyl-[ACP] + NADP(+)</text>
        <dbReference type="Rhea" id="RHEA:41824"/>
        <dbReference type="Rhea" id="RHEA-COMP:9629"/>
        <dbReference type="Rhea" id="RHEA-COMP:9630"/>
        <dbReference type="ChEBI" id="CHEBI:15378"/>
        <dbReference type="ChEBI" id="CHEBI:57783"/>
        <dbReference type="ChEBI" id="CHEBI:58349"/>
        <dbReference type="ChEBI" id="CHEBI:78456"/>
        <dbReference type="ChEBI" id="CHEBI:78457"/>
    </reaction>
    <physiologicalReaction direction="left-to-right" evidence="39">
        <dbReference type="Rhea" id="RHEA:41825"/>
    </physiologicalReaction>
</comment>
<dbReference type="InterPro" id="IPR014043">
    <property type="entry name" value="Acyl_transferase_dom"/>
</dbReference>
<dbReference type="InterPro" id="IPR006162">
    <property type="entry name" value="Ppantetheine_attach_site"/>
</dbReference>
<comment type="catalytic activity">
    <reaction evidence="20">
        <text>(3R)-hydroxyhexadecanoyl-[ACP] = (2E)-hexadecenoyl-[ACP] + H2O</text>
        <dbReference type="Rhea" id="RHEA:41908"/>
        <dbReference type="Rhea" id="RHEA-COMP:9650"/>
        <dbReference type="Rhea" id="RHEA-COMP:9651"/>
        <dbReference type="ChEBI" id="CHEBI:15377"/>
        <dbReference type="ChEBI" id="CHEBI:78480"/>
        <dbReference type="ChEBI" id="CHEBI:78481"/>
    </reaction>
    <physiologicalReaction direction="left-to-right" evidence="20">
        <dbReference type="Rhea" id="RHEA:41909"/>
    </physiologicalReaction>
</comment>
<dbReference type="InterPro" id="IPR016035">
    <property type="entry name" value="Acyl_Trfase/lysoPLipase"/>
</dbReference>
<evidence type="ECO:0000256" key="27">
    <source>
        <dbReference type="ARBA" id="ARBA00047451"/>
    </source>
</evidence>
<feature type="compositionally biased region" description="Low complexity" evidence="54">
    <location>
        <begin position="2585"/>
        <end position="2603"/>
    </location>
</feature>
<evidence type="ECO:0000256" key="26">
    <source>
        <dbReference type="ARBA" id="ARBA00047440"/>
    </source>
</evidence>
<evidence type="ECO:0000256" key="52">
    <source>
        <dbReference type="ARBA" id="ARBA00049533"/>
    </source>
</evidence>
<comment type="catalytic activity">
    <reaction evidence="43">
        <text>3-oxotetradecanoyl-[ACP] + NADPH + H(+) = (3R)-hydroxytetradecanoyl-[ACP] + NADP(+)</text>
        <dbReference type="Rhea" id="RHEA:41888"/>
        <dbReference type="Rhea" id="RHEA-COMP:9645"/>
        <dbReference type="Rhea" id="RHEA-COMP:9646"/>
        <dbReference type="ChEBI" id="CHEBI:15378"/>
        <dbReference type="ChEBI" id="CHEBI:57783"/>
        <dbReference type="ChEBI" id="CHEBI:58349"/>
        <dbReference type="ChEBI" id="CHEBI:78473"/>
        <dbReference type="ChEBI" id="CHEBI:78474"/>
    </reaction>
    <physiologicalReaction direction="left-to-right" evidence="43">
        <dbReference type="Rhea" id="RHEA:41889"/>
    </physiologicalReaction>
</comment>
<evidence type="ECO:0000313" key="58">
    <source>
        <dbReference type="EMBL" id="NYI93725.1"/>
    </source>
</evidence>
<dbReference type="PROSITE" id="PS50075">
    <property type="entry name" value="CARRIER"/>
    <property type="match status" value="1"/>
</dbReference>
<comment type="catalytic activity">
    <reaction evidence="36">
        <text>tetradecanoyl-[ACP] + H2O = tetradecanoate + holo-[ACP] + H(+)</text>
        <dbReference type="Rhea" id="RHEA:30123"/>
        <dbReference type="Rhea" id="RHEA-COMP:9648"/>
        <dbReference type="Rhea" id="RHEA-COMP:9685"/>
        <dbReference type="ChEBI" id="CHEBI:15377"/>
        <dbReference type="ChEBI" id="CHEBI:15378"/>
        <dbReference type="ChEBI" id="CHEBI:30807"/>
        <dbReference type="ChEBI" id="CHEBI:64479"/>
        <dbReference type="ChEBI" id="CHEBI:78477"/>
        <dbReference type="EC" id="3.1.2.14"/>
    </reaction>
    <physiologicalReaction direction="left-to-right" evidence="36">
        <dbReference type="Rhea" id="RHEA:30124"/>
    </physiologicalReaction>
</comment>
<dbReference type="GO" id="GO:0016297">
    <property type="term" value="F:fatty acyl-[ACP] hydrolase activity"/>
    <property type="evidence" value="ECO:0007669"/>
    <property type="project" value="UniProtKB-EC"/>
</dbReference>
<evidence type="ECO:0000256" key="18">
    <source>
        <dbReference type="ARBA" id="ARBA00023398"/>
    </source>
</evidence>
<dbReference type="InterPro" id="IPR011032">
    <property type="entry name" value="GroES-like_sf"/>
</dbReference>
<evidence type="ECO:0000256" key="24">
    <source>
        <dbReference type="ARBA" id="ARBA00047394"/>
    </source>
</evidence>
<dbReference type="InterPro" id="IPR013968">
    <property type="entry name" value="PKS_KR"/>
</dbReference>
<comment type="catalytic activity">
    <reaction evidence="16">
        <text>(3R)-hydroxydecanoyl-[ACP] = (2E)-decenoyl-[ACP] + H2O</text>
        <dbReference type="Rhea" id="RHEA:41860"/>
        <dbReference type="Rhea" id="RHEA-COMP:9638"/>
        <dbReference type="Rhea" id="RHEA-COMP:9639"/>
        <dbReference type="ChEBI" id="CHEBI:15377"/>
        <dbReference type="ChEBI" id="CHEBI:78466"/>
        <dbReference type="ChEBI" id="CHEBI:78467"/>
    </reaction>
    <physiologicalReaction direction="left-to-right" evidence="16">
        <dbReference type="Rhea" id="RHEA:41861"/>
    </physiologicalReaction>
</comment>
<dbReference type="SUPFAM" id="SSF50129">
    <property type="entry name" value="GroES-like"/>
    <property type="match status" value="1"/>
</dbReference>
<evidence type="ECO:0000256" key="3">
    <source>
        <dbReference type="ARBA" id="ARBA00005189"/>
    </source>
</evidence>
<comment type="catalytic activity">
    <reaction evidence="48">
        <text>3-oxohexadecanoyl-[ACP] + NADPH + H(+) = (3R)-hydroxyhexadecanoyl-[ACP] + NADP(+)</text>
        <dbReference type="Rhea" id="RHEA:41904"/>
        <dbReference type="Rhea" id="RHEA-COMP:9649"/>
        <dbReference type="Rhea" id="RHEA-COMP:9650"/>
        <dbReference type="ChEBI" id="CHEBI:15378"/>
        <dbReference type="ChEBI" id="CHEBI:57783"/>
        <dbReference type="ChEBI" id="CHEBI:58349"/>
        <dbReference type="ChEBI" id="CHEBI:78478"/>
        <dbReference type="ChEBI" id="CHEBI:78480"/>
    </reaction>
    <physiologicalReaction direction="left-to-right" evidence="48">
        <dbReference type="Rhea" id="RHEA:41905"/>
    </physiologicalReaction>
</comment>
<comment type="catalytic activity">
    <reaction evidence="32">
        <text>3-oxobutanoyl-[ACP] + NADPH + H(+) = (3R)-hydroxybutanoyl-[ACP] + NADP(+)</text>
        <dbReference type="Rhea" id="RHEA:41804"/>
        <dbReference type="Rhea" id="RHEA-COMP:9625"/>
        <dbReference type="Rhea" id="RHEA-COMP:9626"/>
        <dbReference type="ChEBI" id="CHEBI:15378"/>
        <dbReference type="ChEBI" id="CHEBI:57783"/>
        <dbReference type="ChEBI" id="CHEBI:58349"/>
        <dbReference type="ChEBI" id="CHEBI:78450"/>
        <dbReference type="ChEBI" id="CHEBI:78451"/>
    </reaction>
    <physiologicalReaction direction="left-to-right" evidence="32">
        <dbReference type="Rhea" id="RHEA:41805"/>
    </physiologicalReaction>
</comment>
<evidence type="ECO:0000259" key="56">
    <source>
        <dbReference type="PROSITE" id="PS52004"/>
    </source>
</evidence>
<comment type="catalytic activity">
    <reaction evidence="26">
        <text>3-oxodecanoyl-[ACP] + NADPH + H(+) = (3R)-hydroxydecanoyl-[ACP] + NADP(+)</text>
        <dbReference type="Rhea" id="RHEA:41856"/>
        <dbReference type="Rhea" id="RHEA-COMP:9637"/>
        <dbReference type="Rhea" id="RHEA-COMP:9638"/>
        <dbReference type="ChEBI" id="CHEBI:15378"/>
        <dbReference type="ChEBI" id="CHEBI:57783"/>
        <dbReference type="ChEBI" id="CHEBI:58349"/>
        <dbReference type="ChEBI" id="CHEBI:78464"/>
        <dbReference type="ChEBI" id="CHEBI:78466"/>
    </reaction>
    <physiologicalReaction direction="left-to-right" evidence="26">
        <dbReference type="Rhea" id="RHEA:41857"/>
    </physiologicalReaction>
</comment>
<keyword evidence="8" id="KW-0663">Pyridoxal phosphate</keyword>
<dbReference type="Pfam" id="PF08240">
    <property type="entry name" value="ADH_N"/>
    <property type="match status" value="1"/>
</dbReference>
<evidence type="ECO:0000256" key="36">
    <source>
        <dbReference type="ARBA" id="ARBA00048289"/>
    </source>
</evidence>
<evidence type="ECO:0000256" key="6">
    <source>
        <dbReference type="ARBA" id="ARBA00022679"/>
    </source>
</evidence>
<comment type="catalytic activity">
    <reaction evidence="52">
        <text>octanoyl-[ACP] + malonyl-[ACP] + H(+) = 3-oxodecanoyl-[ACP] + holo-[ACP] + CO2</text>
        <dbReference type="Rhea" id="RHEA:41852"/>
        <dbReference type="Rhea" id="RHEA-COMP:9623"/>
        <dbReference type="Rhea" id="RHEA-COMP:9636"/>
        <dbReference type="Rhea" id="RHEA-COMP:9637"/>
        <dbReference type="Rhea" id="RHEA-COMP:9685"/>
        <dbReference type="ChEBI" id="CHEBI:15378"/>
        <dbReference type="ChEBI" id="CHEBI:16526"/>
        <dbReference type="ChEBI" id="CHEBI:64479"/>
        <dbReference type="ChEBI" id="CHEBI:78449"/>
        <dbReference type="ChEBI" id="CHEBI:78463"/>
        <dbReference type="ChEBI" id="CHEBI:78464"/>
    </reaction>
    <physiologicalReaction direction="left-to-right" evidence="52">
        <dbReference type="Rhea" id="RHEA:41853"/>
    </physiologicalReaction>
</comment>
<feature type="compositionally biased region" description="Low complexity" evidence="54">
    <location>
        <begin position="1318"/>
        <end position="1330"/>
    </location>
</feature>
<evidence type="ECO:0000256" key="21">
    <source>
        <dbReference type="ARBA" id="ARBA00023402"/>
    </source>
</evidence>
<evidence type="ECO:0000256" key="23">
    <source>
        <dbReference type="ARBA" id="ARBA00047300"/>
    </source>
</evidence>
<evidence type="ECO:0000256" key="40">
    <source>
        <dbReference type="ARBA" id="ARBA00048650"/>
    </source>
</evidence>
<dbReference type="GO" id="GO:0031177">
    <property type="term" value="F:phosphopantetheine binding"/>
    <property type="evidence" value="ECO:0007669"/>
    <property type="project" value="InterPro"/>
</dbReference>
<dbReference type="PANTHER" id="PTHR43775">
    <property type="entry name" value="FATTY ACID SYNTHASE"/>
    <property type="match status" value="1"/>
</dbReference>
<comment type="caution">
    <text evidence="58">The sequence shown here is derived from an EMBL/GenBank/DDBJ whole genome shotgun (WGS) entry which is preliminary data.</text>
</comment>
<dbReference type="Gene3D" id="3.10.129.110">
    <property type="entry name" value="Polyketide synthase dehydratase"/>
    <property type="match status" value="2"/>
</dbReference>
<dbReference type="InterPro" id="IPR014031">
    <property type="entry name" value="Ketoacyl_synth_C"/>
</dbReference>
<dbReference type="SMART" id="SM00822">
    <property type="entry name" value="PKS_KR"/>
    <property type="match status" value="1"/>
</dbReference>
<evidence type="ECO:0000256" key="54">
    <source>
        <dbReference type="SAM" id="MobiDB-lite"/>
    </source>
</evidence>
<feature type="region of interest" description="Disordered" evidence="54">
    <location>
        <begin position="1280"/>
        <end position="1395"/>
    </location>
</feature>
<dbReference type="GO" id="GO:0004313">
    <property type="term" value="F:[acyl-carrier-protein] S-acetyltransferase activity"/>
    <property type="evidence" value="ECO:0007669"/>
    <property type="project" value="UniProtKB-EC"/>
</dbReference>
<dbReference type="InterPro" id="IPR020841">
    <property type="entry name" value="PKS_Beta-ketoAc_synthase_dom"/>
</dbReference>
<evidence type="ECO:0000256" key="1">
    <source>
        <dbReference type="ARBA" id="ARBA00001957"/>
    </source>
</evidence>
<evidence type="ECO:0000256" key="41">
    <source>
        <dbReference type="ARBA" id="ARBA00048691"/>
    </source>
</evidence>
<dbReference type="InterPro" id="IPR016036">
    <property type="entry name" value="Malonyl_transacylase_ACP-bd"/>
</dbReference>
<feature type="region of interest" description="Disordered" evidence="54">
    <location>
        <begin position="2829"/>
        <end position="2851"/>
    </location>
</feature>
<dbReference type="SMART" id="SM00823">
    <property type="entry name" value="PKS_PP"/>
    <property type="match status" value="1"/>
</dbReference>
<evidence type="ECO:0000256" key="35">
    <source>
        <dbReference type="ARBA" id="ARBA00048281"/>
    </source>
</evidence>
<dbReference type="SMART" id="SM00824">
    <property type="entry name" value="PKS_TE"/>
    <property type="match status" value="1"/>
</dbReference>
<dbReference type="GO" id="GO:0019171">
    <property type="term" value="F:(3R)-hydroxyacyl-[acyl-carrier-protein] dehydratase activity"/>
    <property type="evidence" value="ECO:0007669"/>
    <property type="project" value="UniProtKB-EC"/>
</dbReference>
<comment type="catalytic activity">
    <reaction evidence="45">
        <text>decanoyl-[ACP] + malonyl-[ACP] + H(+) = 3-oxododecanoyl-[ACP] + holo-[ACP] + CO2</text>
        <dbReference type="Rhea" id="RHEA:41868"/>
        <dbReference type="Rhea" id="RHEA-COMP:9623"/>
        <dbReference type="Rhea" id="RHEA-COMP:9640"/>
        <dbReference type="Rhea" id="RHEA-COMP:9641"/>
        <dbReference type="Rhea" id="RHEA-COMP:9685"/>
        <dbReference type="ChEBI" id="CHEBI:15378"/>
        <dbReference type="ChEBI" id="CHEBI:16526"/>
        <dbReference type="ChEBI" id="CHEBI:64479"/>
        <dbReference type="ChEBI" id="CHEBI:78449"/>
        <dbReference type="ChEBI" id="CHEBI:78468"/>
        <dbReference type="ChEBI" id="CHEBI:78469"/>
    </reaction>
    <physiologicalReaction direction="left-to-right" evidence="45">
        <dbReference type="Rhea" id="RHEA:41869"/>
    </physiologicalReaction>
</comment>
<feature type="compositionally biased region" description="Low complexity" evidence="54">
    <location>
        <begin position="489"/>
        <end position="518"/>
    </location>
</feature>
<dbReference type="InterPro" id="IPR020843">
    <property type="entry name" value="ER"/>
</dbReference>
<dbReference type="InterPro" id="IPR016039">
    <property type="entry name" value="Thiolase-like"/>
</dbReference>
<comment type="catalytic activity">
    <reaction evidence="18">
        <text>(3R)-hydroxytetradecanoyl-[ACP] = (2E)-tetradecenoyl-[ACP] + H2O</text>
        <dbReference type="Rhea" id="RHEA:41892"/>
        <dbReference type="Rhea" id="RHEA-COMP:9646"/>
        <dbReference type="Rhea" id="RHEA-COMP:9647"/>
        <dbReference type="ChEBI" id="CHEBI:15377"/>
        <dbReference type="ChEBI" id="CHEBI:78474"/>
        <dbReference type="ChEBI" id="CHEBI:78475"/>
    </reaction>
    <physiologicalReaction direction="left-to-right" evidence="18">
        <dbReference type="Rhea" id="RHEA:41893"/>
    </physiologicalReaction>
</comment>
<dbReference type="PANTHER" id="PTHR43775:SF51">
    <property type="entry name" value="INACTIVE PHENOLPHTHIOCEROL SYNTHESIS POLYKETIDE SYNTHASE TYPE I PKS1-RELATED"/>
    <property type="match status" value="1"/>
</dbReference>
<dbReference type="Pfam" id="PF00550">
    <property type="entry name" value="PP-binding"/>
    <property type="match status" value="1"/>
</dbReference>
<comment type="cofactor">
    <cofactor evidence="1">
        <name>pantetheine 4'-phosphate</name>
        <dbReference type="ChEBI" id="CHEBI:47942"/>
    </cofactor>
</comment>
<dbReference type="InterPro" id="IPR009081">
    <property type="entry name" value="PP-bd_ACP"/>
</dbReference>
<dbReference type="PROSITE" id="PS52004">
    <property type="entry name" value="KS3_2"/>
    <property type="match status" value="1"/>
</dbReference>
<dbReference type="GO" id="GO:0004316">
    <property type="term" value="F:3-oxoacyl-[acyl-carrier-protein] reductase (NADPH) activity"/>
    <property type="evidence" value="ECO:0007669"/>
    <property type="project" value="UniProtKB-EC"/>
</dbReference>
<dbReference type="Pfam" id="PF08990">
    <property type="entry name" value="Docking"/>
    <property type="match status" value="1"/>
</dbReference>
<evidence type="ECO:0000256" key="50">
    <source>
        <dbReference type="ARBA" id="ARBA00049449"/>
    </source>
</evidence>
<dbReference type="InterPro" id="IPR050091">
    <property type="entry name" value="PKS_NRPS_Biosynth_Enz"/>
</dbReference>
<comment type="catalytic activity">
    <reaction evidence="46">
        <text>(2E)-tetradecenoyl-[ACP] + NADPH + H(+) = tetradecanoyl-[ACP] + NADP(+)</text>
        <dbReference type="Rhea" id="RHEA:41896"/>
        <dbReference type="Rhea" id="RHEA-COMP:9647"/>
        <dbReference type="Rhea" id="RHEA-COMP:9648"/>
        <dbReference type="ChEBI" id="CHEBI:15378"/>
        <dbReference type="ChEBI" id="CHEBI:57783"/>
        <dbReference type="ChEBI" id="CHEBI:58349"/>
        <dbReference type="ChEBI" id="CHEBI:78475"/>
        <dbReference type="ChEBI" id="CHEBI:78477"/>
    </reaction>
    <physiologicalReaction direction="left-to-right" evidence="46">
        <dbReference type="Rhea" id="RHEA:41897"/>
    </physiologicalReaction>
</comment>
<feature type="compositionally biased region" description="Low complexity" evidence="54">
    <location>
        <begin position="552"/>
        <end position="571"/>
    </location>
</feature>
<feature type="active site" description="Proton donor; for dehydratase activity" evidence="53">
    <location>
        <position position="1262"/>
    </location>
</feature>
<evidence type="ECO:0000256" key="45">
    <source>
        <dbReference type="ARBA" id="ARBA00049109"/>
    </source>
</evidence>
<comment type="catalytic activity">
    <reaction evidence="42">
        <text>hexadecanoyl-[ACP] + H2O = hexadecanoate + holo-[ACP] + H(+)</text>
        <dbReference type="Rhea" id="RHEA:41932"/>
        <dbReference type="Rhea" id="RHEA-COMP:9652"/>
        <dbReference type="Rhea" id="RHEA-COMP:9685"/>
        <dbReference type="ChEBI" id="CHEBI:7896"/>
        <dbReference type="ChEBI" id="CHEBI:15377"/>
        <dbReference type="ChEBI" id="CHEBI:15378"/>
        <dbReference type="ChEBI" id="CHEBI:64479"/>
        <dbReference type="ChEBI" id="CHEBI:78483"/>
        <dbReference type="EC" id="3.1.2.14"/>
    </reaction>
    <physiologicalReaction direction="left-to-right" evidence="42">
        <dbReference type="Rhea" id="RHEA:41933"/>
    </physiologicalReaction>
</comment>
<evidence type="ECO:0000256" key="15">
    <source>
        <dbReference type="ARBA" id="ARBA00023373"/>
    </source>
</evidence>
<feature type="region of interest" description="N-terminal hotdog fold" evidence="53">
    <location>
        <begin position="1055"/>
        <end position="1186"/>
    </location>
</feature>
<dbReference type="InterPro" id="IPR049900">
    <property type="entry name" value="PKS_mFAS_DH"/>
</dbReference>
<reference evidence="58 59" key="1">
    <citation type="submission" date="2020-07" db="EMBL/GenBank/DDBJ databases">
        <title>Sequencing the genomes of 1000 actinobacteria strains.</title>
        <authorList>
            <person name="Klenk H.-P."/>
        </authorList>
    </citation>
    <scope>NUCLEOTIDE SEQUENCE [LARGE SCALE GENOMIC DNA]</scope>
    <source>
        <strain evidence="58 59">DSM 45927</strain>
    </source>
</reference>
<dbReference type="GO" id="GO:0141148">
    <property type="term" value="F:enoyl-[acyl-carrier-protein] reductase (NADPH) activity"/>
    <property type="evidence" value="ECO:0007669"/>
    <property type="project" value="UniProtKB-EC"/>
</dbReference>
<dbReference type="Proteomes" id="UP000575985">
    <property type="component" value="Unassembled WGS sequence"/>
</dbReference>
<evidence type="ECO:0000256" key="19">
    <source>
        <dbReference type="ARBA" id="ARBA00023399"/>
    </source>
</evidence>
<feature type="region of interest" description="C-terminal hotdog fold" evidence="53">
    <location>
        <begin position="1201"/>
        <end position="1350"/>
    </location>
</feature>
<organism evidence="58 59">
    <name type="scientific">Streptomonospora nanhaiensis</name>
    <dbReference type="NCBI Taxonomy" id="1323731"/>
    <lineage>
        <taxon>Bacteria</taxon>
        <taxon>Bacillati</taxon>
        <taxon>Actinomycetota</taxon>
        <taxon>Actinomycetes</taxon>
        <taxon>Streptosporangiales</taxon>
        <taxon>Nocardiopsidaceae</taxon>
        <taxon>Streptomonospora</taxon>
    </lineage>
</organism>
<dbReference type="Gene3D" id="3.40.50.1820">
    <property type="entry name" value="alpha/beta hydrolase"/>
    <property type="match status" value="1"/>
</dbReference>
<evidence type="ECO:0000256" key="51">
    <source>
        <dbReference type="ARBA" id="ARBA00049521"/>
    </source>
</evidence>
<evidence type="ECO:0000256" key="39">
    <source>
        <dbReference type="ARBA" id="ARBA00048571"/>
    </source>
</evidence>
<dbReference type="Pfam" id="PF00109">
    <property type="entry name" value="ketoacyl-synt"/>
    <property type="match status" value="1"/>
</dbReference>
<feature type="compositionally biased region" description="Low complexity" evidence="54">
    <location>
        <begin position="2900"/>
        <end position="2909"/>
    </location>
</feature>
<dbReference type="Gene3D" id="3.40.47.10">
    <property type="match status" value="1"/>
</dbReference>
<dbReference type="CDD" id="cd00833">
    <property type="entry name" value="PKS"/>
    <property type="match status" value="1"/>
</dbReference>
<keyword evidence="59" id="KW-1185">Reference proteome</keyword>
<evidence type="ECO:0000256" key="16">
    <source>
        <dbReference type="ARBA" id="ARBA00023388"/>
    </source>
</evidence>
<evidence type="ECO:0000256" key="4">
    <source>
        <dbReference type="ARBA" id="ARBA00022450"/>
    </source>
</evidence>
<feature type="active site" description="Proton acceptor; for dehydratase activity" evidence="53">
    <location>
        <position position="1087"/>
    </location>
</feature>
<protein>
    <submittedName>
        <fullName evidence="58">Acyl transferase domain-containing protein/NADPH:quinone reductase-like Zn-dependent oxidoreductase/thioesterase domain-containing protein/acyl carrier protein</fullName>
    </submittedName>
</protein>
<comment type="catalytic activity">
    <reaction evidence="17">
        <text>a (3R)-hydroxyacyl-[ACP] = a (2E)-enoyl-[ACP] + H2O</text>
        <dbReference type="Rhea" id="RHEA:13097"/>
        <dbReference type="Rhea" id="RHEA-COMP:9925"/>
        <dbReference type="Rhea" id="RHEA-COMP:9945"/>
        <dbReference type="ChEBI" id="CHEBI:15377"/>
        <dbReference type="ChEBI" id="CHEBI:78784"/>
        <dbReference type="ChEBI" id="CHEBI:78827"/>
        <dbReference type="EC" id="4.2.1.59"/>
    </reaction>
    <physiologicalReaction direction="left-to-right" evidence="17">
        <dbReference type="Rhea" id="RHEA:13098"/>
    </physiologicalReaction>
</comment>
<evidence type="ECO:0000256" key="20">
    <source>
        <dbReference type="ARBA" id="ARBA00023401"/>
    </source>
</evidence>
<dbReference type="Pfam" id="PF08659">
    <property type="entry name" value="KR"/>
    <property type="match status" value="1"/>
</dbReference>
<feature type="region of interest" description="Disordered" evidence="54">
    <location>
        <begin position="463"/>
        <end position="582"/>
    </location>
</feature>
<feature type="region of interest" description="Disordered" evidence="54">
    <location>
        <begin position="2544"/>
        <end position="2620"/>
    </location>
</feature>
<evidence type="ECO:0000256" key="17">
    <source>
        <dbReference type="ARBA" id="ARBA00023394"/>
    </source>
</evidence>
<evidence type="ECO:0000256" key="30">
    <source>
        <dbReference type="ARBA" id="ARBA00047810"/>
    </source>
</evidence>
<gene>
    <name evidence="58" type="ORF">HNR12_000002</name>
</gene>
<feature type="compositionally biased region" description="Pro residues" evidence="54">
    <location>
        <begin position="1590"/>
        <end position="1603"/>
    </location>
</feature>
<comment type="catalytic activity">
    <reaction evidence="50">
        <text>butanoyl-[ACP] + malonyl-[ACP] + H(+) = 3-oxohexanoyl-[ACP] + holo-[ACP] + CO2</text>
        <dbReference type="Rhea" id="RHEA:41820"/>
        <dbReference type="Rhea" id="RHEA-COMP:9623"/>
        <dbReference type="Rhea" id="RHEA-COMP:9628"/>
        <dbReference type="Rhea" id="RHEA-COMP:9629"/>
        <dbReference type="Rhea" id="RHEA-COMP:9685"/>
        <dbReference type="ChEBI" id="CHEBI:15378"/>
        <dbReference type="ChEBI" id="CHEBI:16526"/>
        <dbReference type="ChEBI" id="CHEBI:64479"/>
        <dbReference type="ChEBI" id="CHEBI:78449"/>
        <dbReference type="ChEBI" id="CHEBI:78454"/>
        <dbReference type="ChEBI" id="CHEBI:78456"/>
    </reaction>
    <physiologicalReaction direction="left-to-right" evidence="50">
        <dbReference type="Rhea" id="RHEA:41821"/>
    </physiologicalReaction>
</comment>
<evidence type="ECO:0000256" key="34">
    <source>
        <dbReference type="ARBA" id="ARBA00048051"/>
    </source>
</evidence>
<dbReference type="InterPro" id="IPR042104">
    <property type="entry name" value="PKS_dehydratase_sf"/>
</dbReference>
<comment type="catalytic activity">
    <reaction evidence="24">
        <text>hexanoyl-[ACP] + malonyl-[ACP] + H(+) = 3-oxooctanoyl-[ACP] + holo-[ACP] + CO2</text>
        <dbReference type="Rhea" id="RHEA:41836"/>
        <dbReference type="Rhea" id="RHEA-COMP:9623"/>
        <dbReference type="Rhea" id="RHEA-COMP:9632"/>
        <dbReference type="Rhea" id="RHEA-COMP:9633"/>
        <dbReference type="Rhea" id="RHEA-COMP:9685"/>
        <dbReference type="ChEBI" id="CHEBI:15378"/>
        <dbReference type="ChEBI" id="CHEBI:16526"/>
        <dbReference type="ChEBI" id="CHEBI:64479"/>
        <dbReference type="ChEBI" id="CHEBI:78449"/>
        <dbReference type="ChEBI" id="CHEBI:78459"/>
        <dbReference type="ChEBI" id="CHEBI:78460"/>
    </reaction>
    <physiologicalReaction direction="left-to-right" evidence="24">
        <dbReference type="Rhea" id="RHEA:41837"/>
    </physiologicalReaction>
</comment>
<dbReference type="Gene3D" id="3.40.366.10">
    <property type="entry name" value="Malonyl-Coenzyme A Acyl Carrier Protein, domain 2"/>
    <property type="match status" value="1"/>
</dbReference>
<evidence type="ECO:0000256" key="11">
    <source>
        <dbReference type="ARBA" id="ARBA00023268"/>
    </source>
</evidence>
<dbReference type="InterPro" id="IPR036736">
    <property type="entry name" value="ACP-like_sf"/>
</dbReference>
<dbReference type="InterPro" id="IPR057326">
    <property type="entry name" value="KR_dom"/>
</dbReference>
<comment type="catalytic activity">
    <reaction evidence="33">
        <text>acetyl-[ACP] + malonyl-[ACP] + H(+) = 3-oxobutanoyl-[ACP] + holo-[ACP] + CO2</text>
        <dbReference type="Rhea" id="RHEA:41800"/>
        <dbReference type="Rhea" id="RHEA-COMP:9621"/>
        <dbReference type="Rhea" id="RHEA-COMP:9623"/>
        <dbReference type="Rhea" id="RHEA-COMP:9625"/>
        <dbReference type="Rhea" id="RHEA-COMP:9685"/>
        <dbReference type="ChEBI" id="CHEBI:15378"/>
        <dbReference type="ChEBI" id="CHEBI:16526"/>
        <dbReference type="ChEBI" id="CHEBI:64479"/>
        <dbReference type="ChEBI" id="CHEBI:78446"/>
        <dbReference type="ChEBI" id="CHEBI:78449"/>
        <dbReference type="ChEBI" id="CHEBI:78450"/>
    </reaction>
    <physiologicalReaction direction="left-to-right" evidence="33">
        <dbReference type="Rhea" id="RHEA:41801"/>
    </physiologicalReaction>
</comment>
<comment type="catalytic activity">
    <reaction evidence="34">
        <text>hexadecanoyl-[ACP] + malonyl-[ACP] + H(+) = 3-oxooctadecanoyl-[ACP] + holo-[ACP] + CO2</text>
        <dbReference type="Rhea" id="RHEA:41916"/>
        <dbReference type="Rhea" id="RHEA-COMP:9623"/>
        <dbReference type="Rhea" id="RHEA-COMP:9652"/>
        <dbReference type="Rhea" id="RHEA-COMP:9653"/>
        <dbReference type="Rhea" id="RHEA-COMP:9685"/>
        <dbReference type="ChEBI" id="CHEBI:15378"/>
        <dbReference type="ChEBI" id="CHEBI:16526"/>
        <dbReference type="ChEBI" id="CHEBI:64479"/>
        <dbReference type="ChEBI" id="CHEBI:78449"/>
        <dbReference type="ChEBI" id="CHEBI:78483"/>
        <dbReference type="ChEBI" id="CHEBI:78487"/>
    </reaction>
    <physiologicalReaction direction="left-to-right" evidence="34">
        <dbReference type="Rhea" id="RHEA:41917"/>
    </physiologicalReaction>
</comment>
<evidence type="ECO:0000256" key="8">
    <source>
        <dbReference type="ARBA" id="ARBA00022898"/>
    </source>
</evidence>
<evidence type="ECO:0000256" key="32">
    <source>
        <dbReference type="ARBA" id="ARBA00047953"/>
    </source>
</evidence>
<dbReference type="InterPro" id="IPR001031">
    <property type="entry name" value="Thioesterase"/>
</dbReference>
<feature type="compositionally biased region" description="Low complexity" evidence="54">
    <location>
        <begin position="1658"/>
        <end position="1677"/>
    </location>
</feature>
<feature type="domain" description="Ketosynthase family 3 (KS3)" evidence="56">
    <location>
        <begin position="37"/>
        <end position="461"/>
    </location>
</feature>
<dbReference type="CDD" id="cd05195">
    <property type="entry name" value="enoyl_red"/>
    <property type="match status" value="1"/>
</dbReference>
<dbReference type="Pfam" id="PF00698">
    <property type="entry name" value="Acyl_transf_1"/>
    <property type="match status" value="1"/>
</dbReference>
<evidence type="ECO:0000256" key="14">
    <source>
        <dbReference type="ARBA" id="ARBA00023351"/>
    </source>
</evidence>
<comment type="catalytic activity">
    <reaction evidence="14">
        <text>(3R)-hydroxydodecanoyl-[ACP] = (2E)-dodecenoyl-[ACP] + H2O</text>
        <dbReference type="Rhea" id="RHEA:41876"/>
        <dbReference type="Rhea" id="RHEA-COMP:9642"/>
        <dbReference type="Rhea" id="RHEA-COMP:9643"/>
        <dbReference type="ChEBI" id="CHEBI:15377"/>
        <dbReference type="ChEBI" id="CHEBI:78470"/>
        <dbReference type="ChEBI" id="CHEBI:78472"/>
    </reaction>
    <physiologicalReaction direction="left-to-right" evidence="14">
        <dbReference type="Rhea" id="RHEA:41877"/>
    </physiologicalReaction>
</comment>
<evidence type="ECO:0000256" key="22">
    <source>
        <dbReference type="ARBA" id="ARBA00023442"/>
    </source>
</evidence>
<dbReference type="Pfam" id="PF13602">
    <property type="entry name" value="ADH_zinc_N_2"/>
    <property type="match status" value="1"/>
</dbReference>
<feature type="region of interest" description="Disordered" evidence="54">
    <location>
        <begin position="2887"/>
        <end position="2909"/>
    </location>
</feature>
<evidence type="ECO:0000313" key="59">
    <source>
        <dbReference type="Proteomes" id="UP000575985"/>
    </source>
</evidence>
<comment type="catalytic activity">
    <reaction evidence="38">
        <text>a fatty acyl-[ACP] + malonyl-[ACP] + H(+) = a 3-oxoacyl-[ACP] + holo-[ACP] + CO2</text>
        <dbReference type="Rhea" id="RHEA:22836"/>
        <dbReference type="Rhea" id="RHEA-COMP:9623"/>
        <dbReference type="Rhea" id="RHEA-COMP:9685"/>
        <dbReference type="Rhea" id="RHEA-COMP:9916"/>
        <dbReference type="Rhea" id="RHEA-COMP:14125"/>
        <dbReference type="ChEBI" id="CHEBI:15378"/>
        <dbReference type="ChEBI" id="CHEBI:16526"/>
        <dbReference type="ChEBI" id="CHEBI:64479"/>
        <dbReference type="ChEBI" id="CHEBI:78449"/>
        <dbReference type="ChEBI" id="CHEBI:78776"/>
        <dbReference type="ChEBI" id="CHEBI:138651"/>
        <dbReference type="EC" id="2.3.1.41"/>
    </reaction>
    <physiologicalReaction direction="left-to-right" evidence="38">
        <dbReference type="Rhea" id="RHEA:22837"/>
    </physiologicalReaction>
</comment>
<dbReference type="GO" id="GO:0006633">
    <property type="term" value="P:fatty acid biosynthetic process"/>
    <property type="evidence" value="ECO:0007669"/>
    <property type="project" value="TreeGrafter"/>
</dbReference>
<dbReference type="InterPro" id="IPR001227">
    <property type="entry name" value="Ac_transferase_dom_sf"/>
</dbReference>
<comment type="catalytic activity">
    <reaction evidence="40">
        <text>a 2,3-saturated acyl-[ACP] + NADP(+) = a (2E)-enoyl-[ACP] + NADPH + H(+)</text>
        <dbReference type="Rhea" id="RHEA:22564"/>
        <dbReference type="Rhea" id="RHEA-COMP:9925"/>
        <dbReference type="Rhea" id="RHEA-COMP:9926"/>
        <dbReference type="ChEBI" id="CHEBI:15378"/>
        <dbReference type="ChEBI" id="CHEBI:57783"/>
        <dbReference type="ChEBI" id="CHEBI:58349"/>
        <dbReference type="ChEBI" id="CHEBI:78784"/>
        <dbReference type="ChEBI" id="CHEBI:78785"/>
        <dbReference type="EC" id="1.3.1.39"/>
    </reaction>
    <physiologicalReaction direction="right-to-left" evidence="40">
        <dbReference type="Rhea" id="RHEA:22566"/>
    </physiologicalReaction>
</comment>
<comment type="function">
    <text evidence="22">Fatty acid synthetase is a multifunctional enzyme that catalyzes the de novo biosynthesis of long-chain saturated fatty acids starting from acetyl-CoA and malonyl-CoA in the presence of NADPH. This multifunctional protein contains 7 catalytic activities and a site for the binding of the prosthetic group 4'-phosphopantetheine of the acyl carrier protein ([ACP]) domain.</text>
</comment>
<evidence type="ECO:0000256" key="12">
    <source>
        <dbReference type="ARBA" id="ARBA00023315"/>
    </source>
</evidence>
<keyword evidence="6 58" id="KW-0808">Transferase</keyword>
<dbReference type="FunFam" id="3.40.366.10:FF:000002">
    <property type="entry name" value="Probable polyketide synthase 2"/>
    <property type="match status" value="1"/>
</dbReference>
<comment type="catalytic activity">
    <reaction evidence="23">
        <text>3-oxooctadecanoyl-[ACP] + NADPH + H(+) = (3R)-hydroxyoctadecanoyl-[ACP] + NADP(+)</text>
        <dbReference type="Rhea" id="RHEA:41920"/>
        <dbReference type="Rhea" id="RHEA-COMP:9653"/>
        <dbReference type="Rhea" id="RHEA-COMP:9654"/>
        <dbReference type="ChEBI" id="CHEBI:15378"/>
        <dbReference type="ChEBI" id="CHEBI:57783"/>
        <dbReference type="ChEBI" id="CHEBI:58349"/>
        <dbReference type="ChEBI" id="CHEBI:78487"/>
        <dbReference type="ChEBI" id="CHEBI:78488"/>
    </reaction>
    <physiologicalReaction direction="left-to-right" evidence="23">
        <dbReference type="Rhea" id="RHEA:41921"/>
    </physiologicalReaction>
</comment>
<comment type="catalytic activity">
    <reaction evidence="51">
        <text>(2E)-decenoyl-[ACP] + NADPH + H(+) = decanoyl-[ACP] + NADP(+)</text>
        <dbReference type="Rhea" id="RHEA:41864"/>
        <dbReference type="Rhea" id="RHEA-COMP:9639"/>
        <dbReference type="Rhea" id="RHEA-COMP:9640"/>
        <dbReference type="ChEBI" id="CHEBI:15378"/>
        <dbReference type="ChEBI" id="CHEBI:57783"/>
        <dbReference type="ChEBI" id="CHEBI:58349"/>
        <dbReference type="ChEBI" id="CHEBI:78467"/>
        <dbReference type="ChEBI" id="CHEBI:78468"/>
    </reaction>
    <physiologicalReaction direction="left-to-right" evidence="51">
        <dbReference type="Rhea" id="RHEA:41865"/>
    </physiologicalReaction>
</comment>
<dbReference type="SMART" id="SM01294">
    <property type="entry name" value="PKS_PP_betabranch"/>
    <property type="match status" value="1"/>
</dbReference>
<dbReference type="Pfam" id="PF02801">
    <property type="entry name" value="Ketoacyl-synt_C"/>
    <property type="match status" value="1"/>
</dbReference>
<evidence type="ECO:0000256" key="13">
    <source>
        <dbReference type="ARBA" id="ARBA00023332"/>
    </source>
</evidence>